<dbReference type="Proteomes" id="UP000001631">
    <property type="component" value="Unassembled WGS sequence"/>
</dbReference>
<proteinExistence type="predicted"/>
<keyword evidence="2" id="KW-1185">Reference proteome</keyword>
<dbReference type="HOGENOM" id="CLU_863225_0_0_1"/>
<dbReference type="GeneID" id="69040988"/>
<dbReference type="InParanoid" id="C0NWY0"/>
<reference evidence="1" key="1">
    <citation type="submission" date="2009-02" db="EMBL/GenBank/DDBJ databases">
        <title>The Genome Sequence of Ajellomyces capsulatus strain G186AR.</title>
        <authorList>
            <consortium name="The Broad Institute Genome Sequencing Platform"/>
            <person name="Champion M."/>
            <person name="Cuomo C."/>
            <person name="Ma L.-J."/>
            <person name="Henn M.R."/>
            <person name="Sil A."/>
            <person name="Goldman B."/>
            <person name="Young S.K."/>
            <person name="Kodira C.D."/>
            <person name="Zeng Q."/>
            <person name="Koehrsen M."/>
            <person name="Alvarado L."/>
            <person name="Berlin A."/>
            <person name="Borenstein D."/>
            <person name="Chen Z."/>
            <person name="Engels R."/>
            <person name="Freedman E."/>
            <person name="Gellesch M."/>
            <person name="Goldberg J."/>
            <person name="Griggs A."/>
            <person name="Gujja S."/>
            <person name="Heiman D."/>
            <person name="Hepburn T."/>
            <person name="Howarth C."/>
            <person name="Jen D."/>
            <person name="Larson L."/>
            <person name="Lewis B."/>
            <person name="Mehta T."/>
            <person name="Park D."/>
            <person name="Pearson M."/>
            <person name="Roberts A."/>
            <person name="Saif S."/>
            <person name="Shea T."/>
            <person name="Shenoy N."/>
            <person name="Sisk P."/>
            <person name="Stolte C."/>
            <person name="Sykes S."/>
            <person name="Walk T."/>
            <person name="White J."/>
            <person name="Yandava C."/>
            <person name="Klein B."/>
            <person name="McEwen J.G."/>
            <person name="Puccia R."/>
            <person name="Goldman G.H."/>
            <person name="Felipe M.S."/>
            <person name="Nino-Vega G."/>
            <person name="San-Blas G."/>
            <person name="Taylor J."/>
            <person name="Mendoza L."/>
            <person name="Galagan J."/>
            <person name="Nusbaum C."/>
            <person name="Birren B."/>
        </authorList>
    </citation>
    <scope>NUCLEOTIDE SEQUENCE</scope>
    <source>
        <strain evidence="1">G186AR</strain>
    </source>
</reference>
<sequence>MLTNTVIRKPQVIADPVWDVSMSKSRVWGCWPTGRTAGTDARNGDFMSRAALWHICKIVSADLAEQPGVHYGEIYKYCCGRSSITGEIVAENPFQEPFRDQGKADFLIEDVGREEGIYDDVDLFGWARQDIDSLCTRHYYIFESFNGARNTPTTITHFPLEFFPPRFLKRSPKVNNAIEDYILGSIVVGDTFTLIVFVNRLDWRFAYGVPLEIAMPPSIIDLRLICAGVGYTLFHFMAGRNWNMRLGIRSAEVEFTLYHGTFQFDGQRILIPGFILKLCTPDTIQLSPTSFWPPKLSHQTHGQRNAMLWNTGETGIDNGDSR</sequence>
<gene>
    <name evidence="1" type="ORF">HCBG_07972</name>
</gene>
<protein>
    <submittedName>
        <fullName evidence="1">Uncharacterized protein</fullName>
    </submittedName>
</protein>
<evidence type="ECO:0000313" key="1">
    <source>
        <dbReference type="EMBL" id="EEH03846.1"/>
    </source>
</evidence>
<dbReference type="AlphaFoldDB" id="C0NWY0"/>
<dbReference type="VEuPathDB" id="FungiDB:I7I50_08209"/>
<accession>C0NWY0</accession>
<dbReference type="EMBL" id="GG663375">
    <property type="protein sequence ID" value="EEH03846.1"/>
    <property type="molecule type" value="Genomic_DNA"/>
</dbReference>
<evidence type="ECO:0000313" key="2">
    <source>
        <dbReference type="Proteomes" id="UP000001631"/>
    </source>
</evidence>
<name>C0NWY0_AJECG</name>
<dbReference type="RefSeq" id="XP_045284327.1">
    <property type="nucleotide sequence ID" value="XM_045435021.1"/>
</dbReference>
<organism evidence="1 2">
    <name type="scientific">Ajellomyces capsulatus (strain G186AR / H82 / ATCC MYA-2454 / RMSCC 2432)</name>
    <name type="common">Darling's disease fungus</name>
    <name type="synonym">Histoplasma capsulatum</name>
    <dbReference type="NCBI Taxonomy" id="447093"/>
    <lineage>
        <taxon>Eukaryota</taxon>
        <taxon>Fungi</taxon>
        <taxon>Dikarya</taxon>
        <taxon>Ascomycota</taxon>
        <taxon>Pezizomycotina</taxon>
        <taxon>Eurotiomycetes</taxon>
        <taxon>Eurotiomycetidae</taxon>
        <taxon>Onygenales</taxon>
        <taxon>Ajellomycetaceae</taxon>
        <taxon>Histoplasma</taxon>
    </lineage>
</organism>